<accession>A0A4Y2RGL4</accession>
<feature type="domain" description="Integrase zinc-binding" evidence="1">
    <location>
        <begin position="103"/>
        <end position="144"/>
    </location>
</feature>
<organism evidence="2 3">
    <name type="scientific">Araneus ventricosus</name>
    <name type="common">Orbweaver spider</name>
    <name type="synonym">Epeira ventricosa</name>
    <dbReference type="NCBI Taxonomy" id="182803"/>
    <lineage>
        <taxon>Eukaryota</taxon>
        <taxon>Metazoa</taxon>
        <taxon>Ecdysozoa</taxon>
        <taxon>Arthropoda</taxon>
        <taxon>Chelicerata</taxon>
        <taxon>Arachnida</taxon>
        <taxon>Araneae</taxon>
        <taxon>Araneomorphae</taxon>
        <taxon>Entelegynae</taxon>
        <taxon>Araneoidea</taxon>
        <taxon>Araneidae</taxon>
        <taxon>Araneus</taxon>
    </lineage>
</organism>
<dbReference type="InterPro" id="IPR041588">
    <property type="entry name" value="Integrase_H2C2"/>
</dbReference>
<reference evidence="2 3" key="1">
    <citation type="journal article" date="2019" name="Sci. Rep.">
        <title>Orb-weaving spider Araneus ventricosus genome elucidates the spidroin gene catalogue.</title>
        <authorList>
            <person name="Kono N."/>
            <person name="Nakamura H."/>
            <person name="Ohtoshi R."/>
            <person name="Moran D.A.P."/>
            <person name="Shinohara A."/>
            <person name="Yoshida Y."/>
            <person name="Fujiwara M."/>
            <person name="Mori M."/>
            <person name="Tomita M."/>
            <person name="Arakawa K."/>
        </authorList>
    </citation>
    <scope>NUCLEOTIDE SEQUENCE [LARGE SCALE GENOMIC DNA]</scope>
</reference>
<evidence type="ECO:0000313" key="2">
    <source>
        <dbReference type="EMBL" id="GBN74942.1"/>
    </source>
</evidence>
<dbReference type="OrthoDB" id="10030726at2759"/>
<keyword evidence="3" id="KW-1185">Reference proteome</keyword>
<dbReference type="EMBL" id="BGPR01017044">
    <property type="protein sequence ID" value="GBN74942.1"/>
    <property type="molecule type" value="Genomic_DNA"/>
</dbReference>
<comment type="caution">
    <text evidence="2">The sequence shown here is derived from an EMBL/GenBank/DDBJ whole genome shotgun (WGS) entry which is preliminary data.</text>
</comment>
<dbReference type="FunFam" id="1.10.340.70:FF:000001">
    <property type="entry name" value="Retrovirus-related Pol polyprotein from transposon gypsy-like Protein"/>
    <property type="match status" value="1"/>
</dbReference>
<sequence>MGKGDVIATCEPVVDIFAHPHEFSEAQYLSPIFEHLEVLNEGRPRAEKKLNSSDRPSSQEIVPESLATKLYWVVLDSLQLKVDALYRRWESDGGSSCRWQLIIPKSRIQDVLRETHDSASGGHFGIKKTLSKTRERFYSDRIRAKTTLKRGVENAALADPEKDLNQGLKVACSTIMWAHHSKEWLWTS</sequence>
<gene>
    <name evidence="2" type="ORF">AVEN_265801_1</name>
</gene>
<proteinExistence type="predicted"/>
<evidence type="ECO:0000259" key="1">
    <source>
        <dbReference type="Pfam" id="PF17921"/>
    </source>
</evidence>
<protein>
    <recommendedName>
        <fullName evidence="1">Integrase zinc-binding domain-containing protein</fullName>
    </recommendedName>
</protein>
<name>A0A4Y2RGL4_ARAVE</name>
<evidence type="ECO:0000313" key="3">
    <source>
        <dbReference type="Proteomes" id="UP000499080"/>
    </source>
</evidence>
<dbReference type="Gene3D" id="1.10.340.70">
    <property type="match status" value="1"/>
</dbReference>
<dbReference type="Pfam" id="PF17921">
    <property type="entry name" value="Integrase_H2C2"/>
    <property type="match status" value="1"/>
</dbReference>
<dbReference type="Proteomes" id="UP000499080">
    <property type="component" value="Unassembled WGS sequence"/>
</dbReference>
<dbReference type="AlphaFoldDB" id="A0A4Y2RGL4"/>